<name>A0A6A7C1Q3_9PEZI</name>
<keyword evidence="5" id="KW-1185">Reference proteome</keyword>
<dbReference type="EMBL" id="MU005972">
    <property type="protein sequence ID" value="KAF2861506.1"/>
    <property type="molecule type" value="Genomic_DNA"/>
</dbReference>
<protein>
    <recommendedName>
        <fullName evidence="6">C3H1-type domain-containing protein</fullName>
    </recommendedName>
</protein>
<accession>A0A6A7C1Q3</accession>
<evidence type="ECO:0000259" key="3">
    <source>
        <dbReference type="Pfam" id="PF25543"/>
    </source>
</evidence>
<evidence type="ECO:0000256" key="1">
    <source>
        <dbReference type="SAM" id="MobiDB-lite"/>
    </source>
</evidence>
<proteinExistence type="predicted"/>
<feature type="non-terminal residue" evidence="4">
    <location>
        <position position="429"/>
    </location>
</feature>
<evidence type="ECO:0008006" key="6">
    <source>
        <dbReference type="Google" id="ProtNLM"/>
    </source>
</evidence>
<dbReference type="Pfam" id="PF25540">
    <property type="entry name" value="DUF7923"/>
    <property type="match status" value="1"/>
</dbReference>
<evidence type="ECO:0000313" key="5">
    <source>
        <dbReference type="Proteomes" id="UP000799421"/>
    </source>
</evidence>
<feature type="domain" description="DUF7923" evidence="2">
    <location>
        <begin position="56"/>
        <end position="233"/>
    </location>
</feature>
<dbReference type="OrthoDB" id="2270193at2759"/>
<dbReference type="Proteomes" id="UP000799421">
    <property type="component" value="Unassembled WGS sequence"/>
</dbReference>
<gene>
    <name evidence="4" type="ORF">K470DRAFT_245428</name>
</gene>
<dbReference type="AlphaFoldDB" id="A0A6A7C1Q3"/>
<reference evidence="4" key="1">
    <citation type="journal article" date="2020" name="Stud. Mycol.">
        <title>101 Dothideomycetes genomes: a test case for predicting lifestyles and emergence of pathogens.</title>
        <authorList>
            <person name="Haridas S."/>
            <person name="Albert R."/>
            <person name="Binder M."/>
            <person name="Bloem J."/>
            <person name="Labutti K."/>
            <person name="Salamov A."/>
            <person name="Andreopoulos B."/>
            <person name="Baker S."/>
            <person name="Barry K."/>
            <person name="Bills G."/>
            <person name="Bluhm B."/>
            <person name="Cannon C."/>
            <person name="Castanera R."/>
            <person name="Culley D."/>
            <person name="Daum C."/>
            <person name="Ezra D."/>
            <person name="Gonzalez J."/>
            <person name="Henrissat B."/>
            <person name="Kuo A."/>
            <person name="Liang C."/>
            <person name="Lipzen A."/>
            <person name="Lutzoni F."/>
            <person name="Magnuson J."/>
            <person name="Mondo S."/>
            <person name="Nolan M."/>
            <person name="Ohm R."/>
            <person name="Pangilinan J."/>
            <person name="Park H.-J."/>
            <person name="Ramirez L."/>
            <person name="Alfaro M."/>
            <person name="Sun H."/>
            <person name="Tritt A."/>
            <person name="Yoshinaga Y."/>
            <person name="Zwiers L.-H."/>
            <person name="Turgeon B."/>
            <person name="Goodwin S."/>
            <person name="Spatafora J."/>
            <person name="Crous P."/>
            <person name="Grigoriev I."/>
        </authorList>
    </citation>
    <scope>NUCLEOTIDE SEQUENCE</scope>
    <source>
        <strain evidence="4">CBS 480.64</strain>
    </source>
</reference>
<dbReference type="InterPro" id="IPR057683">
    <property type="entry name" value="DUF7923"/>
</dbReference>
<feature type="compositionally biased region" description="Polar residues" evidence="1">
    <location>
        <begin position="259"/>
        <end position="275"/>
    </location>
</feature>
<organism evidence="4 5">
    <name type="scientific">Piedraia hortae CBS 480.64</name>
    <dbReference type="NCBI Taxonomy" id="1314780"/>
    <lineage>
        <taxon>Eukaryota</taxon>
        <taxon>Fungi</taxon>
        <taxon>Dikarya</taxon>
        <taxon>Ascomycota</taxon>
        <taxon>Pezizomycotina</taxon>
        <taxon>Dothideomycetes</taxon>
        <taxon>Dothideomycetidae</taxon>
        <taxon>Capnodiales</taxon>
        <taxon>Piedraiaceae</taxon>
        <taxon>Piedraia</taxon>
    </lineage>
</organism>
<feature type="domain" description="Tandem CCCH zinc finger" evidence="3">
    <location>
        <begin position="377"/>
        <end position="425"/>
    </location>
</feature>
<dbReference type="PANTHER" id="PTHR37543">
    <property type="entry name" value="CCCH ZINC FINGER DNA BINDING PROTEIN (AFU_ORTHOLOGUE AFUA_5G12760)"/>
    <property type="match status" value="1"/>
</dbReference>
<feature type="non-terminal residue" evidence="4">
    <location>
        <position position="1"/>
    </location>
</feature>
<dbReference type="InterPro" id="IPR057654">
    <property type="entry name" value="Znf-CCCH_tandem"/>
</dbReference>
<feature type="region of interest" description="Disordered" evidence="1">
    <location>
        <begin position="259"/>
        <end position="289"/>
    </location>
</feature>
<dbReference type="Pfam" id="PF25543">
    <property type="entry name" value="zf-CCCH_tandem"/>
    <property type="match status" value="1"/>
</dbReference>
<evidence type="ECO:0000259" key="2">
    <source>
        <dbReference type="Pfam" id="PF25540"/>
    </source>
</evidence>
<evidence type="ECO:0000313" key="4">
    <source>
        <dbReference type="EMBL" id="KAF2861506.1"/>
    </source>
</evidence>
<dbReference type="PANTHER" id="PTHR37543:SF1">
    <property type="entry name" value="CCCH ZINC FINGER DNA BINDING PROTEIN (AFU_ORTHOLOGUE AFUA_5G12760)"/>
    <property type="match status" value="1"/>
</dbReference>
<sequence length="429" mass="47184">MSGVDVAHCVASLDAFKRADGQHQQQRDALLQQFEALLKEHQLLKILKTNSDASGDQKPFVMVAIDGDSYAFDDNLIGMGAEGGRQAATLLRDAVRKSIQKQGLDDCPIMVKVSANLARLSNRFDRMTGNNKGGRSVAAFAADFTRSNELFDFVHVGDSEGAAVFKTAGLVQHFLGIPQCRRIFFGGCTEPEYIPTITSNRGNLKKITLMNIPGSLPQYSQLGFETEDFSPIFTSASGPGSAQKPLPDVSQAWNALPQQVEAPQQQGYESDSSASDPGHPFTVDPNVRQRQTYNPLNDVSVLPSPDSIAPGQIPVNMNGWRLDPLFPTPSIQDTLAYKDFRANKTFCNSFLALGRCIDADCSLPHEPVPEGIANAHRQFLYSRPCQRKGRCRRQQCQFGHVCQNANCAFRGGRIYCKFSPLNHRDSLEI</sequence>